<dbReference type="EMBL" id="AMZH03008187">
    <property type="protein sequence ID" value="RRT59488.1"/>
    <property type="molecule type" value="Genomic_DNA"/>
</dbReference>
<reference evidence="1 2" key="1">
    <citation type="journal article" date="2014" name="Agronomy (Basel)">
        <title>A Draft Genome Sequence for Ensete ventricosum, the Drought-Tolerant Tree Against Hunger.</title>
        <authorList>
            <person name="Harrison J."/>
            <person name="Moore K.A."/>
            <person name="Paszkiewicz K."/>
            <person name="Jones T."/>
            <person name="Grant M."/>
            <person name="Ambacheew D."/>
            <person name="Muzemil S."/>
            <person name="Studholme D.J."/>
        </authorList>
    </citation>
    <scope>NUCLEOTIDE SEQUENCE [LARGE SCALE GENOMIC DNA]</scope>
</reference>
<dbReference type="AlphaFoldDB" id="A0A426Z673"/>
<proteinExistence type="predicted"/>
<dbReference type="Proteomes" id="UP000287651">
    <property type="component" value="Unassembled WGS sequence"/>
</dbReference>
<name>A0A426Z673_ENSVE</name>
<accession>A0A426Z673</accession>
<organism evidence="1 2">
    <name type="scientific">Ensete ventricosum</name>
    <name type="common">Abyssinian banana</name>
    <name type="synonym">Musa ensete</name>
    <dbReference type="NCBI Taxonomy" id="4639"/>
    <lineage>
        <taxon>Eukaryota</taxon>
        <taxon>Viridiplantae</taxon>
        <taxon>Streptophyta</taxon>
        <taxon>Embryophyta</taxon>
        <taxon>Tracheophyta</taxon>
        <taxon>Spermatophyta</taxon>
        <taxon>Magnoliopsida</taxon>
        <taxon>Liliopsida</taxon>
        <taxon>Zingiberales</taxon>
        <taxon>Musaceae</taxon>
        <taxon>Ensete</taxon>
    </lineage>
</organism>
<sequence length="85" mass="9819">MISVEIELVRCSRTKTHHVLWRYSDLYIWDLHSHTNTQAGKKGYFGPGACIYDEMPRGALPRTQSAARSPTATSLWFRSWLFCTL</sequence>
<comment type="caution">
    <text evidence="1">The sequence shown here is derived from an EMBL/GenBank/DDBJ whole genome shotgun (WGS) entry which is preliminary data.</text>
</comment>
<evidence type="ECO:0000313" key="1">
    <source>
        <dbReference type="EMBL" id="RRT59488.1"/>
    </source>
</evidence>
<gene>
    <name evidence="1" type="ORF">B296_00032739</name>
</gene>
<protein>
    <submittedName>
        <fullName evidence="1">Uncharacterized protein</fullName>
    </submittedName>
</protein>
<evidence type="ECO:0000313" key="2">
    <source>
        <dbReference type="Proteomes" id="UP000287651"/>
    </source>
</evidence>